<dbReference type="AlphaFoldDB" id="B4FBD7"/>
<feature type="compositionally biased region" description="Acidic residues" evidence="1">
    <location>
        <begin position="294"/>
        <end position="305"/>
    </location>
</feature>
<dbReference type="GeneID" id="100192111"/>
<dbReference type="EMBL" id="BT034425">
    <property type="protein sequence ID" value="ACF79430.1"/>
    <property type="molecule type" value="mRNA"/>
</dbReference>
<evidence type="ECO:0008006" key="4">
    <source>
        <dbReference type="Google" id="ProtNLM"/>
    </source>
</evidence>
<feature type="transmembrane region" description="Helical" evidence="2">
    <location>
        <begin position="187"/>
        <end position="206"/>
    </location>
</feature>
<evidence type="ECO:0000256" key="1">
    <source>
        <dbReference type="SAM" id="MobiDB-lite"/>
    </source>
</evidence>
<proteinExistence type="evidence at transcript level"/>
<keyword evidence="2" id="KW-1133">Transmembrane helix</keyword>
<feature type="transmembrane region" description="Helical" evidence="2">
    <location>
        <begin position="145"/>
        <end position="167"/>
    </location>
</feature>
<feature type="transmembrane region" description="Helical" evidence="2">
    <location>
        <begin position="234"/>
        <end position="257"/>
    </location>
</feature>
<evidence type="ECO:0000256" key="2">
    <source>
        <dbReference type="SAM" id="Phobius"/>
    </source>
</evidence>
<feature type="transmembrane region" description="Helical" evidence="2">
    <location>
        <begin position="263"/>
        <end position="286"/>
    </location>
</feature>
<dbReference type="PANTHER" id="PTHR31168:SF22">
    <property type="entry name" value="OS08G0153900 PROTEIN"/>
    <property type="match status" value="1"/>
</dbReference>
<keyword evidence="2" id="KW-0472">Membrane</keyword>
<dbReference type="OrthoDB" id="761598at2759"/>
<accession>B4FBD7</accession>
<dbReference type="HOGENOM" id="CLU_070700_0_0_1"/>
<feature type="region of interest" description="Disordered" evidence="1">
    <location>
        <begin position="294"/>
        <end position="318"/>
    </location>
</feature>
<dbReference type="PANTHER" id="PTHR31168">
    <property type="entry name" value="OS02G0292800 PROTEIN"/>
    <property type="match status" value="1"/>
</dbReference>
<feature type="transmembrane region" description="Helical" evidence="2">
    <location>
        <begin position="81"/>
        <end position="100"/>
    </location>
</feature>
<name>B4FBD7_MAIZE</name>
<dbReference type="KEGG" id="zma:100192111"/>
<dbReference type="InterPro" id="IPR006747">
    <property type="entry name" value="DUF599"/>
</dbReference>
<dbReference type="ExpressionAtlas" id="B4FBD7">
    <property type="expression patterns" value="baseline and differential"/>
</dbReference>
<evidence type="ECO:0000313" key="3">
    <source>
        <dbReference type="EMBL" id="ACF79430.1"/>
    </source>
</evidence>
<reference evidence="3" key="1">
    <citation type="journal article" date="2009" name="PLoS Genet.">
        <title>Sequencing, mapping, and analysis of 27,455 maize full-length cDNAs.</title>
        <authorList>
            <person name="Soderlund C."/>
            <person name="Descour A."/>
            <person name="Kudrna D."/>
            <person name="Bomhoff M."/>
            <person name="Boyd L."/>
            <person name="Currie J."/>
            <person name="Angelova A."/>
            <person name="Collura K."/>
            <person name="Wissotski M."/>
            <person name="Ashley E."/>
            <person name="Morrow D."/>
            <person name="Fernandes J."/>
            <person name="Walbot V."/>
            <person name="Yu Y."/>
        </authorList>
    </citation>
    <scope>NUCLEOTIDE SEQUENCE</scope>
    <source>
        <strain evidence="3">B73</strain>
    </source>
</reference>
<organism evidence="3">
    <name type="scientific">Zea mays</name>
    <name type="common">Maize</name>
    <dbReference type="NCBI Taxonomy" id="4577"/>
    <lineage>
        <taxon>Eukaryota</taxon>
        <taxon>Viridiplantae</taxon>
        <taxon>Streptophyta</taxon>
        <taxon>Embryophyta</taxon>
        <taxon>Tracheophyta</taxon>
        <taxon>Spermatophyta</taxon>
        <taxon>Magnoliopsida</taxon>
        <taxon>Liliopsida</taxon>
        <taxon>Poales</taxon>
        <taxon>Poaceae</taxon>
        <taxon>PACMAD clade</taxon>
        <taxon>Panicoideae</taxon>
        <taxon>Andropogonodae</taxon>
        <taxon>Andropogoneae</taxon>
        <taxon>Tripsacinae</taxon>
        <taxon>Zea</taxon>
    </lineage>
</organism>
<keyword evidence="2" id="KW-0812">Transmembrane</keyword>
<dbReference type="RefSeq" id="NP_001131006.1">
    <property type="nucleotide sequence ID" value="NM_001137534.1"/>
</dbReference>
<sequence>MASPCEAIDQSATSFTPELVLHRDASLLRGLATPQHIRRFLESQSRGERLCQIFPCSPQNLGVSGRVYTTMQRGSSSQLDYVLVPLGLAVMVGYHVWLLLRIRSRPETTVIGINAVNRRIWVRHIMEDPSGKHAVLAVQTLRNTIMASTVLASVAITLSSLVAALMASGAAAHGGLLLSAPGGGSEAALAAKFLAVLVCFLVAFLLNVQSIRYYSHTGLLVNVPLAAHRRPARAVGYVTAALNRGFYFWSLGVRAYYFSCPVFLWLFGPVPMCASCVAMVAALYFLDVNKEWEDKDDDGSEDEADGDGRSTATVCGGV</sequence>
<dbReference type="Pfam" id="PF04654">
    <property type="entry name" value="DUF599"/>
    <property type="match status" value="1"/>
</dbReference>
<protein>
    <recommendedName>
        <fullName evidence="4">DUF599 family protein</fullName>
    </recommendedName>
</protein>